<keyword evidence="7" id="KW-0963">Cytoplasm</keyword>
<protein>
    <recommendedName>
        <fullName evidence="7">Glutaredoxin</fullName>
    </recommendedName>
</protein>
<evidence type="ECO:0000256" key="5">
    <source>
        <dbReference type="ARBA" id="ARBA00023157"/>
    </source>
</evidence>
<dbReference type="Proteomes" id="UP000241167">
    <property type="component" value="Unassembled WGS sequence"/>
</dbReference>
<dbReference type="GO" id="GO:0034599">
    <property type="term" value="P:cellular response to oxidative stress"/>
    <property type="evidence" value="ECO:0007669"/>
    <property type="project" value="TreeGrafter"/>
</dbReference>
<evidence type="ECO:0000313" key="10">
    <source>
        <dbReference type="Proteomes" id="UP000241167"/>
    </source>
</evidence>
<dbReference type="InterPro" id="IPR036249">
    <property type="entry name" value="Thioredoxin-like_sf"/>
</dbReference>
<dbReference type="OrthoDB" id="9814618at2"/>
<gene>
    <name evidence="9" type="primary">grxC</name>
    <name evidence="9" type="ORF">C7I55_14270</name>
</gene>
<dbReference type="PANTHER" id="PTHR45694">
    <property type="entry name" value="GLUTAREDOXIN 2"/>
    <property type="match status" value="1"/>
</dbReference>
<dbReference type="InterPro" id="IPR014025">
    <property type="entry name" value="Glutaredoxin_subgr"/>
</dbReference>
<dbReference type="Pfam" id="PF00462">
    <property type="entry name" value="Glutaredoxin"/>
    <property type="match status" value="1"/>
</dbReference>
<dbReference type="FunFam" id="3.40.30.10:FF:000018">
    <property type="entry name" value="Glutaredoxin"/>
    <property type="match status" value="1"/>
</dbReference>
<dbReference type="GO" id="GO:0005737">
    <property type="term" value="C:cytoplasm"/>
    <property type="evidence" value="ECO:0007669"/>
    <property type="project" value="TreeGrafter"/>
</dbReference>
<keyword evidence="3 7" id="KW-0813">Transport</keyword>
<organism evidence="9 10">
    <name type="scientific">Allosphingosinicella deserti</name>
    <dbReference type="NCBI Taxonomy" id="2116704"/>
    <lineage>
        <taxon>Bacteria</taxon>
        <taxon>Pseudomonadati</taxon>
        <taxon>Pseudomonadota</taxon>
        <taxon>Alphaproteobacteria</taxon>
        <taxon>Sphingomonadales</taxon>
        <taxon>Sphingomonadaceae</taxon>
        <taxon>Allosphingosinicella</taxon>
    </lineage>
</organism>
<dbReference type="InterPro" id="IPR011767">
    <property type="entry name" value="GLR_AS"/>
</dbReference>
<dbReference type="PRINTS" id="PR00160">
    <property type="entry name" value="GLUTAREDOXIN"/>
</dbReference>
<evidence type="ECO:0000256" key="6">
    <source>
        <dbReference type="ARBA" id="ARBA00023284"/>
    </source>
</evidence>
<evidence type="ECO:0000256" key="3">
    <source>
        <dbReference type="ARBA" id="ARBA00022448"/>
    </source>
</evidence>
<dbReference type="RefSeq" id="WP_106513639.1">
    <property type="nucleotide sequence ID" value="NZ_PXYI01000004.1"/>
</dbReference>
<proteinExistence type="inferred from homology"/>
<dbReference type="InterPro" id="IPR011900">
    <property type="entry name" value="GRX_bact"/>
</dbReference>
<comment type="function">
    <text evidence="1 7">Has a glutathione-disulfide oxidoreductase activity in the presence of NADPH and glutathione reductase. Reduces low molecular weight disulfides and proteins.</text>
</comment>
<accession>A0A2P7QP46</accession>
<dbReference type="PROSITE" id="PS00195">
    <property type="entry name" value="GLUTAREDOXIN_1"/>
    <property type="match status" value="1"/>
</dbReference>
<evidence type="ECO:0000259" key="8">
    <source>
        <dbReference type="Pfam" id="PF00462"/>
    </source>
</evidence>
<dbReference type="NCBIfam" id="TIGR02181">
    <property type="entry name" value="GRX_bact"/>
    <property type="match status" value="1"/>
</dbReference>
<dbReference type="AlphaFoldDB" id="A0A2P7QP46"/>
<dbReference type="Gene3D" id="3.40.30.10">
    <property type="entry name" value="Glutaredoxin"/>
    <property type="match status" value="1"/>
</dbReference>
<name>A0A2P7QP46_9SPHN</name>
<dbReference type="EMBL" id="PXYI01000004">
    <property type="protein sequence ID" value="PSJ39743.1"/>
    <property type="molecule type" value="Genomic_DNA"/>
</dbReference>
<dbReference type="SUPFAM" id="SSF52833">
    <property type="entry name" value="Thioredoxin-like"/>
    <property type="match status" value="1"/>
</dbReference>
<comment type="similarity">
    <text evidence="2 7">Belongs to the glutaredoxin family.</text>
</comment>
<dbReference type="GO" id="GO:0045454">
    <property type="term" value="P:cell redox homeostasis"/>
    <property type="evidence" value="ECO:0007669"/>
    <property type="project" value="InterPro"/>
</dbReference>
<keyword evidence="5" id="KW-1015">Disulfide bond</keyword>
<feature type="domain" description="Glutaredoxin" evidence="8">
    <location>
        <begin position="4"/>
        <end position="64"/>
    </location>
</feature>
<dbReference type="CDD" id="cd03418">
    <property type="entry name" value="GRX_GRXb_1_3_like"/>
    <property type="match status" value="1"/>
</dbReference>
<reference evidence="9 10" key="1">
    <citation type="submission" date="2018-03" db="EMBL/GenBank/DDBJ databases">
        <title>The draft genome of Sphingosinicella sp. GL-C-18.</title>
        <authorList>
            <person name="Liu L."/>
            <person name="Li L."/>
            <person name="Liang L."/>
            <person name="Zhang X."/>
            <person name="Wang T."/>
        </authorList>
    </citation>
    <scope>NUCLEOTIDE SEQUENCE [LARGE SCALE GENOMIC DNA]</scope>
    <source>
        <strain evidence="9 10">GL-C-18</strain>
    </source>
</reference>
<dbReference type="InterPro" id="IPR002109">
    <property type="entry name" value="Glutaredoxin"/>
</dbReference>
<evidence type="ECO:0000313" key="9">
    <source>
        <dbReference type="EMBL" id="PSJ39743.1"/>
    </source>
</evidence>
<evidence type="ECO:0000256" key="1">
    <source>
        <dbReference type="ARBA" id="ARBA00002549"/>
    </source>
</evidence>
<evidence type="ECO:0000256" key="2">
    <source>
        <dbReference type="ARBA" id="ARBA00007787"/>
    </source>
</evidence>
<dbReference type="PANTHER" id="PTHR45694:SF18">
    <property type="entry name" value="GLUTAREDOXIN-1-RELATED"/>
    <property type="match status" value="1"/>
</dbReference>
<dbReference type="GO" id="GO:0015038">
    <property type="term" value="F:glutathione disulfide oxidoreductase activity"/>
    <property type="evidence" value="ECO:0007669"/>
    <property type="project" value="UniProtKB-UniRule"/>
</dbReference>
<keyword evidence="10" id="KW-1185">Reference proteome</keyword>
<sequence>MARVEIYTKFTCPYCFRAKRLLDDKGASYEEYEITQIPGKRDEMLERSNGRHTVPQIFIDGRHIGGSDDLYELDRQGGLDPLLQAG</sequence>
<evidence type="ECO:0000256" key="7">
    <source>
        <dbReference type="RuleBase" id="RU364065"/>
    </source>
</evidence>
<evidence type="ECO:0000256" key="4">
    <source>
        <dbReference type="ARBA" id="ARBA00022982"/>
    </source>
</evidence>
<comment type="caution">
    <text evidence="9">The sequence shown here is derived from an EMBL/GenBank/DDBJ whole genome shotgun (WGS) entry which is preliminary data.</text>
</comment>
<dbReference type="PROSITE" id="PS51354">
    <property type="entry name" value="GLUTAREDOXIN_2"/>
    <property type="match status" value="1"/>
</dbReference>
<keyword evidence="6 7" id="KW-0676">Redox-active center</keyword>
<keyword evidence="4 7" id="KW-0249">Electron transport</keyword>